<evidence type="ECO:0000256" key="9">
    <source>
        <dbReference type="ARBA" id="ARBA00023316"/>
    </source>
</evidence>
<gene>
    <name evidence="10 13" type="primary">murG</name>
    <name evidence="13" type="ordered locus">BBR47_38370</name>
</gene>
<dbReference type="eggNOG" id="COG0707">
    <property type="taxonomic scope" value="Bacteria"/>
</dbReference>
<proteinExistence type="inferred from homology"/>
<evidence type="ECO:0000313" key="14">
    <source>
        <dbReference type="Proteomes" id="UP000001877"/>
    </source>
</evidence>
<feature type="domain" description="Glycosyltransferase family 28 N-terminal" evidence="11">
    <location>
        <begin position="6"/>
        <end position="145"/>
    </location>
</feature>
<dbReference type="UniPathway" id="UPA00219"/>
<keyword evidence="1 10" id="KW-1003">Cell membrane</keyword>
<dbReference type="Gene3D" id="3.40.50.2000">
    <property type="entry name" value="Glycogen Phosphorylase B"/>
    <property type="match status" value="2"/>
</dbReference>
<keyword evidence="2 10" id="KW-0132">Cell division</keyword>
<dbReference type="GO" id="GO:0008360">
    <property type="term" value="P:regulation of cell shape"/>
    <property type="evidence" value="ECO:0007669"/>
    <property type="project" value="UniProtKB-KW"/>
</dbReference>
<keyword evidence="8 10" id="KW-0131">Cell cycle</keyword>
<feature type="binding site" evidence="10">
    <location>
        <position position="300"/>
    </location>
    <ligand>
        <name>UDP-N-acetyl-alpha-D-glucosamine</name>
        <dbReference type="ChEBI" id="CHEBI:57705"/>
    </ligand>
</feature>
<dbReference type="GO" id="GO:0009252">
    <property type="term" value="P:peptidoglycan biosynthetic process"/>
    <property type="evidence" value="ECO:0007669"/>
    <property type="project" value="UniProtKB-UniRule"/>
</dbReference>
<evidence type="ECO:0000256" key="1">
    <source>
        <dbReference type="ARBA" id="ARBA00022475"/>
    </source>
</evidence>
<evidence type="ECO:0000259" key="11">
    <source>
        <dbReference type="Pfam" id="PF03033"/>
    </source>
</evidence>
<reference evidence="13 14" key="1">
    <citation type="submission" date="2005-03" db="EMBL/GenBank/DDBJ databases">
        <title>Brevibacillus brevis strain 47, complete genome.</title>
        <authorList>
            <person name="Hosoyama A."/>
            <person name="Yamada R."/>
            <person name="Hongo Y."/>
            <person name="Terui Y."/>
            <person name="Ankai A."/>
            <person name="Masuyama W."/>
            <person name="Sekiguchi M."/>
            <person name="Takeda T."/>
            <person name="Asano K."/>
            <person name="Ohji S."/>
            <person name="Ichikawa N."/>
            <person name="Narita S."/>
            <person name="Aoki N."/>
            <person name="Miura H."/>
            <person name="Matsushita S."/>
            <person name="Sekigawa T."/>
            <person name="Yamagata H."/>
            <person name="Yoshikawa H."/>
            <person name="Udaka S."/>
            <person name="Tanikawa S."/>
            <person name="Fujita N."/>
        </authorList>
    </citation>
    <scope>NUCLEOTIDE SEQUENCE [LARGE SCALE GENOMIC DNA]</scope>
    <source>
        <strain evidence="14">47 / JCM 6285 / NBRC 100599</strain>
    </source>
</reference>
<evidence type="ECO:0000256" key="10">
    <source>
        <dbReference type="HAMAP-Rule" id="MF_00033"/>
    </source>
</evidence>
<dbReference type="NCBIfam" id="TIGR01133">
    <property type="entry name" value="murG"/>
    <property type="match status" value="1"/>
</dbReference>
<feature type="domain" description="Glycosyl transferase family 28 C-terminal" evidence="12">
    <location>
        <begin position="191"/>
        <end position="356"/>
    </location>
</feature>
<evidence type="ECO:0000259" key="12">
    <source>
        <dbReference type="Pfam" id="PF04101"/>
    </source>
</evidence>
<dbReference type="Pfam" id="PF03033">
    <property type="entry name" value="Glyco_transf_28"/>
    <property type="match status" value="1"/>
</dbReference>
<evidence type="ECO:0000256" key="8">
    <source>
        <dbReference type="ARBA" id="ARBA00023306"/>
    </source>
</evidence>
<dbReference type="CAZy" id="GT28">
    <property type="family name" value="Glycosyltransferase Family 28"/>
</dbReference>
<keyword evidence="5 10" id="KW-0133">Cell shape</keyword>
<dbReference type="CDD" id="cd03785">
    <property type="entry name" value="GT28_MurG"/>
    <property type="match status" value="1"/>
</dbReference>
<evidence type="ECO:0000256" key="3">
    <source>
        <dbReference type="ARBA" id="ARBA00022676"/>
    </source>
</evidence>
<protein>
    <recommendedName>
        <fullName evidence="10">UDP-N-acetylglucosamine--N-acetylmuramyl-(pentapeptide) pyrophosphoryl-undecaprenol N-acetylglucosamine transferase</fullName>
        <ecNumber evidence="10">2.4.1.227</ecNumber>
    </recommendedName>
    <alternativeName>
        <fullName evidence="10">Undecaprenyl-PP-MurNAc-pentapeptide-UDPGlcNAc GlcNAc transferase</fullName>
    </alternativeName>
</protein>
<keyword evidence="3 10" id="KW-0328">Glycosyltransferase</keyword>
<accession>C0ZGA5</accession>
<keyword evidence="7 10" id="KW-0472">Membrane</keyword>
<keyword evidence="6 10" id="KW-0573">Peptidoglycan synthesis</keyword>
<feature type="binding site" evidence="10">
    <location>
        <position position="198"/>
    </location>
    <ligand>
        <name>UDP-N-acetyl-alpha-D-glucosamine</name>
        <dbReference type="ChEBI" id="CHEBI:57705"/>
    </ligand>
</feature>
<organism evidence="13 14">
    <name type="scientific">Brevibacillus brevis (strain 47 / JCM 6285 / NBRC 100599)</name>
    <dbReference type="NCBI Taxonomy" id="358681"/>
    <lineage>
        <taxon>Bacteria</taxon>
        <taxon>Bacillati</taxon>
        <taxon>Bacillota</taxon>
        <taxon>Bacilli</taxon>
        <taxon>Bacillales</taxon>
        <taxon>Paenibacillaceae</taxon>
        <taxon>Brevibacillus</taxon>
    </lineage>
</organism>
<dbReference type="AlphaFoldDB" id="C0ZGA5"/>
<dbReference type="STRING" id="358681.BBR47_38370"/>
<keyword evidence="9 10" id="KW-0961">Cell wall biogenesis/degradation</keyword>
<dbReference type="GO" id="GO:0005886">
    <property type="term" value="C:plasma membrane"/>
    <property type="evidence" value="ECO:0007669"/>
    <property type="project" value="UniProtKB-SubCell"/>
</dbReference>
<dbReference type="PANTHER" id="PTHR21015">
    <property type="entry name" value="UDP-N-ACETYLGLUCOSAMINE--N-ACETYLMURAMYL-(PENTAPEPTIDE) PYROPHOSPHORYL-UNDECAPRENOL N-ACETYLGLUCOSAMINE TRANSFERASE 1"/>
    <property type="match status" value="1"/>
</dbReference>
<evidence type="ECO:0000313" key="13">
    <source>
        <dbReference type="EMBL" id="BAH44814.1"/>
    </source>
</evidence>
<evidence type="ECO:0000256" key="7">
    <source>
        <dbReference type="ARBA" id="ARBA00023136"/>
    </source>
</evidence>
<sequence length="370" mass="39807">MNVMRVVLTGGGTGGHIYPALAVAREVSRQYPQAAFLYIGSKKGLEAGLVPRSNIPFQSVEISGLKRKLSLDNLKTLWKFVRAVGDAKKMLREFKPDVVIGTGGYVCGPVVYAASRLGIPTLIHEQNVVPGLTNKFLSRSVTRVAVSFKESLAHFPPSKTVLTGNPRATEVMHGNAEAGRSFLGVDNSKKIVLIFGGSRGARAINEAVLSVVTQLGKYTDTHFVYVTGDVHFEAISAQLGERGTLPSNISVLPFVHNMPDVLAATHVLVGRAGASTLAEITALGVPSILIPSPYVTNNHQEKNARGLEREGAAHVIVERDLTGESLLLSLENILTNPAKWEEMKNSSLSLGMPQAATEIVRQLEAMTRKK</sequence>
<dbReference type="HAMAP" id="MF_00033">
    <property type="entry name" value="MurG"/>
    <property type="match status" value="1"/>
</dbReference>
<comment type="caution">
    <text evidence="10">Lacks conserved residue(s) required for the propagation of feature annotation.</text>
</comment>
<evidence type="ECO:0000256" key="6">
    <source>
        <dbReference type="ARBA" id="ARBA00022984"/>
    </source>
</evidence>
<dbReference type="InterPro" id="IPR004276">
    <property type="entry name" value="GlycoTrans_28_N"/>
</dbReference>
<dbReference type="HOGENOM" id="CLU_037404_0_1_9"/>
<evidence type="ECO:0000256" key="4">
    <source>
        <dbReference type="ARBA" id="ARBA00022679"/>
    </source>
</evidence>
<dbReference type="GO" id="GO:0050511">
    <property type="term" value="F:undecaprenyldiphospho-muramoylpentapeptide beta-N-acetylglucosaminyltransferase activity"/>
    <property type="evidence" value="ECO:0007669"/>
    <property type="project" value="UniProtKB-UniRule"/>
</dbReference>
<comment type="similarity">
    <text evidence="10">Belongs to the glycosyltransferase 28 family. MurG subfamily.</text>
</comment>
<comment type="function">
    <text evidence="10">Cell wall formation. Catalyzes the transfer of a GlcNAc subunit on undecaprenyl-pyrophosphoryl-MurNAc-pentapeptide (lipid intermediate I) to form undecaprenyl-pyrophosphoryl-MurNAc-(pentapeptide)GlcNAc (lipid intermediate II).</text>
</comment>
<keyword evidence="4 10" id="KW-0808">Transferase</keyword>
<dbReference type="EC" id="2.4.1.227" evidence="10"/>
<comment type="catalytic activity">
    <reaction evidence="10">
        <text>di-trans,octa-cis-undecaprenyl diphospho-N-acetyl-alpha-D-muramoyl-L-alanyl-D-glutamyl-meso-2,6-diaminopimeloyl-D-alanyl-D-alanine + UDP-N-acetyl-alpha-D-glucosamine = di-trans,octa-cis-undecaprenyl diphospho-[N-acetyl-alpha-D-glucosaminyl-(1-&gt;4)]-N-acetyl-alpha-D-muramoyl-L-alanyl-D-glutamyl-meso-2,6-diaminopimeloyl-D-alanyl-D-alanine + UDP + H(+)</text>
        <dbReference type="Rhea" id="RHEA:31227"/>
        <dbReference type="ChEBI" id="CHEBI:15378"/>
        <dbReference type="ChEBI" id="CHEBI:57705"/>
        <dbReference type="ChEBI" id="CHEBI:58223"/>
        <dbReference type="ChEBI" id="CHEBI:61387"/>
        <dbReference type="ChEBI" id="CHEBI:61388"/>
        <dbReference type="EC" id="2.4.1.227"/>
    </reaction>
</comment>
<dbReference type="GO" id="GO:0005975">
    <property type="term" value="P:carbohydrate metabolic process"/>
    <property type="evidence" value="ECO:0007669"/>
    <property type="project" value="InterPro"/>
</dbReference>
<dbReference type="InterPro" id="IPR006009">
    <property type="entry name" value="GlcNAc_MurG"/>
</dbReference>
<feature type="binding site" evidence="10">
    <location>
        <position position="127"/>
    </location>
    <ligand>
        <name>UDP-N-acetyl-alpha-D-glucosamine</name>
        <dbReference type="ChEBI" id="CHEBI:57705"/>
    </ligand>
</feature>
<keyword evidence="14" id="KW-1185">Reference proteome</keyword>
<comment type="subcellular location">
    <subcellularLocation>
        <location evidence="10">Cell membrane</location>
        <topology evidence="10">Peripheral membrane protein</topology>
        <orientation evidence="10">Cytoplasmic side</orientation>
    </subcellularLocation>
</comment>
<dbReference type="SUPFAM" id="SSF53756">
    <property type="entry name" value="UDP-Glycosyltransferase/glycogen phosphorylase"/>
    <property type="match status" value="1"/>
</dbReference>
<dbReference type="Proteomes" id="UP000001877">
    <property type="component" value="Chromosome"/>
</dbReference>
<dbReference type="InterPro" id="IPR007235">
    <property type="entry name" value="Glyco_trans_28_C"/>
</dbReference>
<dbReference type="GO" id="GO:0071555">
    <property type="term" value="P:cell wall organization"/>
    <property type="evidence" value="ECO:0007669"/>
    <property type="project" value="UniProtKB-KW"/>
</dbReference>
<name>C0ZGA5_BREBN</name>
<dbReference type="KEGG" id="bbe:BBR47_38370"/>
<dbReference type="GO" id="GO:0051991">
    <property type="term" value="F:UDP-N-acetyl-D-glucosamine:N-acetylmuramoyl-L-alanyl-D-glutamyl-meso-2,6-diaminopimelyl-D-alanyl-D-alanine-diphosphoundecaprenol 4-beta-N-acetylglucosaminlytransferase activity"/>
    <property type="evidence" value="ECO:0007669"/>
    <property type="project" value="RHEA"/>
</dbReference>
<dbReference type="PANTHER" id="PTHR21015:SF22">
    <property type="entry name" value="GLYCOSYLTRANSFERASE"/>
    <property type="match status" value="1"/>
</dbReference>
<evidence type="ECO:0000256" key="5">
    <source>
        <dbReference type="ARBA" id="ARBA00022960"/>
    </source>
</evidence>
<dbReference type="EMBL" id="AP008955">
    <property type="protein sequence ID" value="BAH44814.1"/>
    <property type="molecule type" value="Genomic_DNA"/>
</dbReference>
<comment type="pathway">
    <text evidence="10">Cell wall biogenesis; peptidoglycan biosynthesis.</text>
</comment>
<dbReference type="Pfam" id="PF04101">
    <property type="entry name" value="Glyco_tran_28_C"/>
    <property type="match status" value="1"/>
</dbReference>
<dbReference type="GO" id="GO:0051301">
    <property type="term" value="P:cell division"/>
    <property type="evidence" value="ECO:0007669"/>
    <property type="project" value="UniProtKB-KW"/>
</dbReference>
<evidence type="ECO:0000256" key="2">
    <source>
        <dbReference type="ARBA" id="ARBA00022618"/>
    </source>
</evidence>
<feature type="binding site" evidence="10">
    <location>
        <begin position="13"/>
        <end position="15"/>
    </location>
    <ligand>
        <name>UDP-N-acetyl-alpha-D-glucosamine</name>
        <dbReference type="ChEBI" id="CHEBI:57705"/>
    </ligand>
</feature>